<proteinExistence type="predicted"/>
<accession>A0A9X3EC39</accession>
<dbReference type="SUPFAM" id="SSF103025">
    <property type="entry name" value="Folate-binding domain"/>
    <property type="match status" value="1"/>
</dbReference>
<keyword evidence="2" id="KW-1185">Reference proteome</keyword>
<organism evidence="1 2">
    <name type="scientific">Parathalassolituus penaei</name>
    <dbReference type="NCBI Taxonomy" id="2997323"/>
    <lineage>
        <taxon>Bacteria</taxon>
        <taxon>Pseudomonadati</taxon>
        <taxon>Pseudomonadota</taxon>
        <taxon>Gammaproteobacteria</taxon>
        <taxon>Oceanospirillales</taxon>
        <taxon>Oceanospirillaceae</taxon>
        <taxon>Parathalassolituus</taxon>
    </lineage>
</organism>
<evidence type="ECO:0000313" key="1">
    <source>
        <dbReference type="EMBL" id="MCY0963955.1"/>
    </source>
</evidence>
<dbReference type="Gene3D" id="3.30.1360.120">
    <property type="entry name" value="Probable tRNA modification gtpase trme, domain 1"/>
    <property type="match status" value="1"/>
</dbReference>
<gene>
    <name evidence="1" type="ORF">OUO13_02030</name>
</gene>
<evidence type="ECO:0008006" key="3">
    <source>
        <dbReference type="Google" id="ProtNLM"/>
    </source>
</evidence>
<sequence>MKDSRASLPLQVEWADREAARSGNYRRQSGLSRRPTASMASVVGVVDHEDRQRAARAGVIDLTMVPHTGYRGTAAADWLAAQGYPLPLVPNQASTSANGDRILRLSMREFWLLGSLDDLGQTITTLPTRMTDTPANCYPLFCGDSHAWLLLTGEHIADVMAKLCAVDLREAQFPEGSIAQTSVARVGAIVVRQQVNGLPAFAILCDVNSSDYMWTVLVDAVQEFDGGPIGIDCLRSGND</sequence>
<dbReference type="Proteomes" id="UP001150830">
    <property type="component" value="Unassembled WGS sequence"/>
</dbReference>
<dbReference type="InterPro" id="IPR027266">
    <property type="entry name" value="TrmE/GcvT-like"/>
</dbReference>
<dbReference type="RefSeq" id="WP_283172174.1">
    <property type="nucleotide sequence ID" value="NZ_JAPNOA010000007.1"/>
</dbReference>
<reference evidence="1" key="1">
    <citation type="submission" date="2022-11" db="EMBL/GenBank/DDBJ databases">
        <title>Parathalassolutuus dongxingensis gen. nov., sp. nov., a novel member of family Oceanospirillaceae isolated from a coastal shrimp pond in Guangxi, China.</title>
        <authorList>
            <person name="Chen H."/>
        </authorList>
    </citation>
    <scope>NUCLEOTIDE SEQUENCE</scope>
    <source>
        <strain evidence="1">G-43</strain>
    </source>
</reference>
<dbReference type="EMBL" id="JAPNOA010000007">
    <property type="protein sequence ID" value="MCY0963955.1"/>
    <property type="molecule type" value="Genomic_DNA"/>
</dbReference>
<dbReference type="AlphaFoldDB" id="A0A9X3EC39"/>
<evidence type="ECO:0000313" key="2">
    <source>
        <dbReference type="Proteomes" id="UP001150830"/>
    </source>
</evidence>
<protein>
    <recommendedName>
        <fullName evidence="3">Sarcosine oxidase</fullName>
    </recommendedName>
</protein>
<comment type="caution">
    <text evidence="1">The sequence shown here is derived from an EMBL/GenBank/DDBJ whole genome shotgun (WGS) entry which is preliminary data.</text>
</comment>
<name>A0A9X3EC39_9GAMM</name>